<dbReference type="GO" id="GO:0000976">
    <property type="term" value="F:transcription cis-regulatory region binding"/>
    <property type="evidence" value="ECO:0007669"/>
    <property type="project" value="TreeGrafter"/>
</dbReference>
<dbReference type="PANTHER" id="PTHR30055">
    <property type="entry name" value="HTH-TYPE TRANSCRIPTIONAL REGULATOR RUTR"/>
    <property type="match status" value="1"/>
</dbReference>
<feature type="domain" description="HTH tetR-type" evidence="7">
    <location>
        <begin position="40"/>
        <end position="100"/>
    </location>
</feature>
<evidence type="ECO:0000256" key="5">
    <source>
        <dbReference type="PROSITE-ProRule" id="PRU00335"/>
    </source>
</evidence>
<dbReference type="FunFam" id="1.10.10.60:FF:000141">
    <property type="entry name" value="TetR family transcriptional regulator"/>
    <property type="match status" value="1"/>
</dbReference>
<gene>
    <name evidence="8" type="ORF">CLV49_1087</name>
    <name evidence="9" type="ORF">ELQ93_14470</name>
</gene>
<dbReference type="SUPFAM" id="SSF48498">
    <property type="entry name" value="Tetracyclin repressor-like, C-terminal domain"/>
    <property type="match status" value="1"/>
</dbReference>
<dbReference type="InterPro" id="IPR039538">
    <property type="entry name" value="BetI_C"/>
</dbReference>
<sequence length="235" mass="25434">MSAPDDGALRVAEPPAEAPADPPAEVPAVRRRRGPYAKSAERRRAIVAAAFDVFATRGFRAASLREVAERVGMSQTTLLHHFPSKEELFLAVIASRDAVEPVLAPDALRGLAAEDPRIPAVRFADLITTQASFNEGVPGVIQLYAVLVGEGVTDDHPGRDYFAERFARMRAGYVVDLERLRDLGLLRDGVDPAIAAATIIALWDGIQLQWLYDADAVDMAAALRDYLALILPLPA</sequence>
<dbReference type="PANTHER" id="PTHR30055:SF234">
    <property type="entry name" value="HTH-TYPE TRANSCRIPTIONAL REGULATOR BETI"/>
    <property type="match status" value="1"/>
</dbReference>
<keyword evidence="11" id="KW-1185">Reference proteome</keyword>
<dbReference type="InterPro" id="IPR009057">
    <property type="entry name" value="Homeodomain-like_sf"/>
</dbReference>
<dbReference type="InterPro" id="IPR050109">
    <property type="entry name" value="HTH-type_TetR-like_transc_reg"/>
</dbReference>
<organism evidence="8 10">
    <name type="scientific">Labedella gwakjiensis</name>
    <dbReference type="NCBI Taxonomy" id="390269"/>
    <lineage>
        <taxon>Bacteria</taxon>
        <taxon>Bacillati</taxon>
        <taxon>Actinomycetota</taxon>
        <taxon>Actinomycetes</taxon>
        <taxon>Micrococcales</taxon>
        <taxon>Microbacteriaceae</taxon>
        <taxon>Labedella</taxon>
    </lineage>
</organism>
<accession>A0A2P8GU42</accession>
<evidence type="ECO:0000256" key="1">
    <source>
        <dbReference type="ARBA" id="ARBA00022491"/>
    </source>
</evidence>
<dbReference type="Gene3D" id="1.10.357.10">
    <property type="entry name" value="Tetracycline Repressor, domain 2"/>
    <property type="match status" value="1"/>
</dbReference>
<dbReference type="Pfam" id="PF00440">
    <property type="entry name" value="TetR_N"/>
    <property type="match status" value="1"/>
</dbReference>
<dbReference type="GO" id="GO:0045892">
    <property type="term" value="P:negative regulation of DNA-templated transcription"/>
    <property type="evidence" value="ECO:0007669"/>
    <property type="project" value="UniProtKB-ARBA"/>
</dbReference>
<proteinExistence type="predicted"/>
<dbReference type="PRINTS" id="PR00455">
    <property type="entry name" value="HTHTETR"/>
</dbReference>
<reference evidence="9 11" key="2">
    <citation type="submission" date="2018-12" db="EMBL/GenBank/DDBJ databases">
        <authorList>
            <person name="hu s."/>
            <person name="Xu Y."/>
            <person name="Xu B."/>
            <person name="Li F."/>
        </authorList>
    </citation>
    <scope>NUCLEOTIDE SEQUENCE [LARGE SCALE GENOMIC DNA]</scope>
    <source>
        <strain evidence="9 11">KSW2-17</strain>
    </source>
</reference>
<evidence type="ECO:0000313" key="10">
    <source>
        <dbReference type="Proteomes" id="UP000241203"/>
    </source>
</evidence>
<dbReference type="Pfam" id="PF13977">
    <property type="entry name" value="TetR_C_6"/>
    <property type="match status" value="1"/>
</dbReference>
<keyword evidence="4" id="KW-0804">Transcription</keyword>
<dbReference type="GO" id="GO:0003700">
    <property type="term" value="F:DNA-binding transcription factor activity"/>
    <property type="evidence" value="ECO:0007669"/>
    <property type="project" value="TreeGrafter"/>
</dbReference>
<feature type="compositionally biased region" description="Pro residues" evidence="6">
    <location>
        <begin position="16"/>
        <end position="25"/>
    </location>
</feature>
<protein>
    <submittedName>
        <fullName evidence="8">TetR family transcriptional regulator</fullName>
    </submittedName>
    <submittedName>
        <fullName evidence="9">TetR/AcrR family transcriptional regulator</fullName>
    </submittedName>
</protein>
<dbReference type="InterPro" id="IPR036271">
    <property type="entry name" value="Tet_transcr_reg_TetR-rel_C_sf"/>
</dbReference>
<evidence type="ECO:0000256" key="4">
    <source>
        <dbReference type="ARBA" id="ARBA00023163"/>
    </source>
</evidence>
<feature type="region of interest" description="Disordered" evidence="6">
    <location>
        <begin position="1"/>
        <end position="35"/>
    </location>
</feature>
<keyword evidence="2" id="KW-0805">Transcription regulation</keyword>
<evidence type="ECO:0000259" key="7">
    <source>
        <dbReference type="PROSITE" id="PS50977"/>
    </source>
</evidence>
<dbReference type="EMBL" id="PYAU01000001">
    <property type="protein sequence ID" value="PSL37480.1"/>
    <property type="molecule type" value="Genomic_DNA"/>
</dbReference>
<reference evidence="8 10" key="1">
    <citation type="submission" date="2018-03" db="EMBL/GenBank/DDBJ databases">
        <title>Genomic Encyclopedia of Archaeal and Bacterial Type Strains, Phase II (KMG-II): from individual species to whole genera.</title>
        <authorList>
            <person name="Goeker M."/>
        </authorList>
    </citation>
    <scope>NUCLEOTIDE SEQUENCE [LARGE SCALE GENOMIC DNA]</scope>
    <source>
        <strain evidence="8 10">DSM 21548</strain>
    </source>
</reference>
<evidence type="ECO:0000256" key="3">
    <source>
        <dbReference type="ARBA" id="ARBA00023125"/>
    </source>
</evidence>
<dbReference type="PROSITE" id="PS50977">
    <property type="entry name" value="HTH_TETR_2"/>
    <property type="match status" value="1"/>
</dbReference>
<name>A0A2P8GU42_9MICO</name>
<keyword evidence="1" id="KW-0678">Repressor</keyword>
<dbReference type="SUPFAM" id="SSF46689">
    <property type="entry name" value="Homeodomain-like"/>
    <property type="match status" value="1"/>
</dbReference>
<keyword evidence="3 5" id="KW-0238">DNA-binding</keyword>
<dbReference type="InterPro" id="IPR001647">
    <property type="entry name" value="HTH_TetR"/>
</dbReference>
<dbReference type="AlphaFoldDB" id="A0A2P8GU42"/>
<dbReference type="Proteomes" id="UP000268291">
    <property type="component" value="Unassembled WGS sequence"/>
</dbReference>
<evidence type="ECO:0000256" key="2">
    <source>
        <dbReference type="ARBA" id="ARBA00023015"/>
    </source>
</evidence>
<evidence type="ECO:0000313" key="9">
    <source>
        <dbReference type="EMBL" id="RUQ84788.1"/>
    </source>
</evidence>
<dbReference type="EMBL" id="RZGY01000002">
    <property type="protein sequence ID" value="RUQ84788.1"/>
    <property type="molecule type" value="Genomic_DNA"/>
</dbReference>
<dbReference type="OrthoDB" id="7505659at2"/>
<evidence type="ECO:0000256" key="6">
    <source>
        <dbReference type="SAM" id="MobiDB-lite"/>
    </source>
</evidence>
<feature type="DNA-binding region" description="H-T-H motif" evidence="5">
    <location>
        <begin position="63"/>
        <end position="82"/>
    </location>
</feature>
<dbReference type="Proteomes" id="UP000241203">
    <property type="component" value="Unassembled WGS sequence"/>
</dbReference>
<dbReference type="RefSeq" id="WP_106564907.1">
    <property type="nucleotide sequence ID" value="NZ_PYAU01000001.1"/>
</dbReference>
<evidence type="ECO:0000313" key="11">
    <source>
        <dbReference type="Proteomes" id="UP000268291"/>
    </source>
</evidence>
<evidence type="ECO:0000313" key="8">
    <source>
        <dbReference type="EMBL" id="PSL37480.1"/>
    </source>
</evidence>
<comment type="caution">
    <text evidence="8">The sequence shown here is derived from an EMBL/GenBank/DDBJ whole genome shotgun (WGS) entry which is preliminary data.</text>
</comment>